<dbReference type="AlphaFoldDB" id="A0A7R7ELA0"/>
<feature type="transmembrane region" description="Helical" evidence="1">
    <location>
        <begin position="89"/>
        <end position="109"/>
    </location>
</feature>
<dbReference type="Proteomes" id="UP000595897">
    <property type="component" value="Chromosome"/>
</dbReference>
<protein>
    <submittedName>
        <fullName evidence="2">Sporulation protein YqfD</fullName>
    </submittedName>
</protein>
<dbReference type="EMBL" id="AP024169">
    <property type="protein sequence ID" value="BCN30572.1"/>
    <property type="molecule type" value="Genomic_DNA"/>
</dbReference>
<gene>
    <name evidence="2" type="ORF">bsdtb5_18670</name>
</gene>
<evidence type="ECO:0000313" key="3">
    <source>
        <dbReference type="Proteomes" id="UP000595897"/>
    </source>
</evidence>
<dbReference type="PIRSF" id="PIRSF029895">
    <property type="entry name" value="SpoIV"/>
    <property type="match status" value="1"/>
</dbReference>
<keyword evidence="1" id="KW-0812">Transmembrane</keyword>
<evidence type="ECO:0000256" key="1">
    <source>
        <dbReference type="SAM" id="Phobius"/>
    </source>
</evidence>
<name>A0A7R7ELA0_9FIRM</name>
<keyword evidence="1" id="KW-1133">Transmembrane helix</keyword>
<dbReference type="NCBIfam" id="TIGR02876">
    <property type="entry name" value="spore_yqfD"/>
    <property type="match status" value="1"/>
</dbReference>
<proteinExistence type="predicted"/>
<evidence type="ECO:0000313" key="2">
    <source>
        <dbReference type="EMBL" id="BCN30572.1"/>
    </source>
</evidence>
<sequence>MLIRLLKWFRGYLLVTIRGYSPERFINLCSSRNILIWNLRQVSGGYEFFISVKGFKSLRPIIKKTHTRPIIKKRYGLPFLLQRYKKRKFFALGILIFAIMIYSFSLFIWDIHIEGNYTHTTDELTAFLNKNNIHSGALKNNINCTNMEELIRKKYEDIGWVSVEMKGTRLIIKIVETNIPEVKKVVTKPSHIVATKDGIVTSIITRKGTPQVSKGSVVKKGDILVSGIIDVYGDGDLLIDTKVDIADADIILKTYYNYKNKFNMDYVDKVYTEKEKSSFVISLFNHRVALYKPFHYFDKYDTIEDQKDVKLGENFFLPFKYYNITYKEYVEENKTYTKEEALQIANKSLNLFIKKLEEKGDQIIENNVRISFKNNKCIASGKIIVNEKAVKYRTIKDSEWQKEEKEEPALE</sequence>
<dbReference type="InterPro" id="IPR010690">
    <property type="entry name" value="YqfD"/>
</dbReference>
<accession>A0A7R7ELA0</accession>
<organism evidence="2 3">
    <name type="scientific">Anaeromicropila herbilytica</name>
    <dbReference type="NCBI Taxonomy" id="2785025"/>
    <lineage>
        <taxon>Bacteria</taxon>
        <taxon>Bacillati</taxon>
        <taxon>Bacillota</taxon>
        <taxon>Clostridia</taxon>
        <taxon>Lachnospirales</taxon>
        <taxon>Lachnospiraceae</taxon>
        <taxon>Anaeromicropila</taxon>
    </lineage>
</organism>
<dbReference type="Pfam" id="PF06898">
    <property type="entry name" value="YqfD"/>
    <property type="match status" value="1"/>
</dbReference>
<keyword evidence="1" id="KW-0472">Membrane</keyword>
<dbReference type="RefSeq" id="WP_271715783.1">
    <property type="nucleotide sequence ID" value="NZ_AP024169.1"/>
</dbReference>
<keyword evidence="3" id="KW-1185">Reference proteome</keyword>
<dbReference type="KEGG" id="ahb:bsdtb5_18670"/>
<reference evidence="2 3" key="1">
    <citation type="submission" date="2020-11" db="EMBL/GenBank/DDBJ databases">
        <title>Draft genome sequencing of a Lachnospiraceae strain isolated from anoxic soil subjected to BSD treatment.</title>
        <authorList>
            <person name="Uek A."/>
            <person name="Tonouchi A."/>
        </authorList>
    </citation>
    <scope>NUCLEOTIDE SEQUENCE [LARGE SCALE GENOMIC DNA]</scope>
    <source>
        <strain evidence="2 3">TB5</strain>
    </source>
</reference>